<dbReference type="InterPro" id="IPR000620">
    <property type="entry name" value="EamA_dom"/>
</dbReference>
<feature type="transmembrane region" description="Helical" evidence="1">
    <location>
        <begin position="30"/>
        <end position="49"/>
    </location>
</feature>
<name>A0A4P2VIC8_FLUSA</name>
<keyword evidence="1" id="KW-0472">Membrane</keyword>
<dbReference type="AlphaFoldDB" id="A0A4P2VIC8"/>
<protein>
    <recommendedName>
        <fullName evidence="2">EamA domain-containing protein</fullName>
    </recommendedName>
</protein>
<feature type="domain" description="EamA" evidence="2">
    <location>
        <begin position="2"/>
        <end position="73"/>
    </location>
</feature>
<dbReference type="Pfam" id="PF00892">
    <property type="entry name" value="EamA"/>
    <property type="match status" value="1"/>
</dbReference>
<dbReference type="KEGG" id="sbf:JCM31447_12290"/>
<dbReference type="InterPro" id="IPR037185">
    <property type="entry name" value="EmrE-like"/>
</dbReference>
<feature type="transmembrane region" description="Helical" evidence="1">
    <location>
        <begin position="55"/>
        <end position="76"/>
    </location>
</feature>
<evidence type="ECO:0000256" key="1">
    <source>
        <dbReference type="SAM" id="Phobius"/>
    </source>
</evidence>
<sequence>MLSILYLGLVASGVAWLFYLYLVKNIGANYSSYMVTLFPIVGCLSSIIFENMPFNFNLIIGIALNFIGLFIVIFFMRKKVEPENKQEILEQT</sequence>
<dbReference type="EMBL" id="AP019368">
    <property type="protein sequence ID" value="BBH52786.1"/>
    <property type="molecule type" value="Genomic_DNA"/>
</dbReference>
<proteinExistence type="predicted"/>
<feature type="transmembrane region" description="Helical" evidence="1">
    <location>
        <begin position="6"/>
        <end position="23"/>
    </location>
</feature>
<dbReference type="GO" id="GO:0016020">
    <property type="term" value="C:membrane"/>
    <property type="evidence" value="ECO:0007669"/>
    <property type="project" value="InterPro"/>
</dbReference>
<evidence type="ECO:0000313" key="3">
    <source>
        <dbReference type="EMBL" id="BBH52786.1"/>
    </source>
</evidence>
<evidence type="ECO:0000259" key="2">
    <source>
        <dbReference type="Pfam" id="PF00892"/>
    </source>
</evidence>
<gene>
    <name evidence="3" type="ORF">JCM31447_12290</name>
</gene>
<reference evidence="3 4" key="1">
    <citation type="submission" date="2018-12" db="EMBL/GenBank/DDBJ databases">
        <title>Rubrispira sanarue gen. nov., sp., nov., a member of the order Silvanigrellales, isolated from a brackish lake in Hamamatsu Japan.</title>
        <authorList>
            <person name="Maejima Y."/>
            <person name="Iino T."/>
            <person name="Muraguchi Y."/>
            <person name="Fukuda K."/>
            <person name="Nojiri H."/>
            <person name="Ohkuma M."/>
            <person name="Moriuchi R."/>
            <person name="Dohra H."/>
            <person name="Kimbara K."/>
            <person name="Shintani M."/>
        </authorList>
    </citation>
    <scope>NUCLEOTIDE SEQUENCE [LARGE SCALE GENOMIC DNA]</scope>
    <source>
        <strain evidence="3 4">RF1110005</strain>
    </source>
</reference>
<dbReference type="Proteomes" id="UP000291236">
    <property type="component" value="Chromosome"/>
</dbReference>
<keyword evidence="4" id="KW-1185">Reference proteome</keyword>
<evidence type="ECO:0000313" key="4">
    <source>
        <dbReference type="Proteomes" id="UP000291236"/>
    </source>
</evidence>
<dbReference type="SUPFAM" id="SSF103481">
    <property type="entry name" value="Multidrug resistance efflux transporter EmrE"/>
    <property type="match status" value="1"/>
</dbReference>
<organism evidence="3 4">
    <name type="scientific">Fluviispira sanaruensis</name>
    <dbReference type="NCBI Taxonomy" id="2493639"/>
    <lineage>
        <taxon>Bacteria</taxon>
        <taxon>Pseudomonadati</taxon>
        <taxon>Bdellovibrionota</taxon>
        <taxon>Oligoflexia</taxon>
        <taxon>Silvanigrellales</taxon>
        <taxon>Silvanigrellaceae</taxon>
        <taxon>Fluviispira</taxon>
    </lineage>
</organism>
<keyword evidence="1" id="KW-1133">Transmembrane helix</keyword>
<keyword evidence="1" id="KW-0812">Transmembrane</keyword>
<accession>A0A4P2VIC8</accession>